<dbReference type="AlphaFoldDB" id="A0A0S7BKQ2"/>
<dbReference type="Pfam" id="PF02632">
    <property type="entry name" value="BioY"/>
    <property type="match status" value="1"/>
</dbReference>
<dbReference type="InterPro" id="IPR003784">
    <property type="entry name" value="BioY"/>
</dbReference>
<sequence length="190" mass="19349">MNDTLALSLTRRAGLRLTAVTNAALVLLGTMLVALLAQVRIPLPFTPVPITGQTLGVLLVAAALGSRRGASSLGLYLAGGLAGLPFFTGGGSGLAYLTGATGGYLIGFLAAAALVGGLAERGWTRSWVRTAALFSLGSLVIYVFGAAYLAVFVGLRQALMVGVWPFLPGDAIKAVLAAALLPAAWKLALR</sequence>
<evidence type="ECO:0000256" key="2">
    <source>
        <dbReference type="PIRNR" id="PIRNR016661"/>
    </source>
</evidence>
<proteinExistence type="inferred from homology"/>
<dbReference type="PANTHER" id="PTHR34295">
    <property type="entry name" value="BIOTIN TRANSPORTER BIOY"/>
    <property type="match status" value="1"/>
</dbReference>
<keyword evidence="3" id="KW-0812">Transmembrane</keyword>
<dbReference type="RefSeq" id="WP_075074406.1">
    <property type="nucleotide sequence ID" value="NZ_DF967972.1"/>
</dbReference>
<evidence type="ECO:0000256" key="3">
    <source>
        <dbReference type="SAM" id="Phobius"/>
    </source>
</evidence>
<dbReference type="PANTHER" id="PTHR34295:SF1">
    <property type="entry name" value="BIOTIN TRANSPORTER BIOY"/>
    <property type="match status" value="1"/>
</dbReference>
<feature type="transmembrane region" description="Helical" evidence="3">
    <location>
        <begin position="102"/>
        <end position="119"/>
    </location>
</feature>
<dbReference type="Proteomes" id="UP000055060">
    <property type="component" value="Unassembled WGS sequence"/>
</dbReference>
<keyword evidence="3" id="KW-1133">Transmembrane helix</keyword>
<reference evidence="4" key="1">
    <citation type="submission" date="2015-07" db="EMBL/GenBank/DDBJ databases">
        <title>Draft Genome Sequences of Anaerolinea thermolimosa IMO-1, Bellilinea caldifistulae GOMI-1, Leptolinea tardivitalis YMTK-2, Levilinea saccharolytica KIBI-1,Longilinea arvoryzae KOME-1, Previously Described as Members of the Anaerolineaceae (Chloroflexi).</title>
        <authorList>
            <person name="Sekiguchi Y."/>
            <person name="Ohashi A."/>
            <person name="Matsuura N."/>
            <person name="Tourlousse M.D."/>
        </authorList>
    </citation>
    <scope>NUCLEOTIDE SEQUENCE [LARGE SCALE GENOMIC DNA]</scope>
    <source>
        <strain evidence="4">KOME-1</strain>
    </source>
</reference>
<feature type="transmembrane region" description="Helical" evidence="3">
    <location>
        <begin position="47"/>
        <end position="66"/>
    </location>
</feature>
<dbReference type="OrthoDB" id="9803495at2"/>
<feature type="transmembrane region" description="Helical" evidence="3">
    <location>
        <begin position="171"/>
        <end position="189"/>
    </location>
</feature>
<evidence type="ECO:0000313" key="4">
    <source>
        <dbReference type="EMBL" id="GAP15219.1"/>
    </source>
</evidence>
<dbReference type="GO" id="GO:0005886">
    <property type="term" value="C:plasma membrane"/>
    <property type="evidence" value="ECO:0007669"/>
    <property type="project" value="UniProtKB-SubCell"/>
</dbReference>
<comment type="subcellular location">
    <subcellularLocation>
        <location evidence="2">Cell membrane</location>
        <topology evidence="2">Multi-pass membrane protein</topology>
    </subcellularLocation>
</comment>
<organism evidence="4">
    <name type="scientific">Longilinea arvoryzae</name>
    <dbReference type="NCBI Taxonomy" id="360412"/>
    <lineage>
        <taxon>Bacteria</taxon>
        <taxon>Bacillati</taxon>
        <taxon>Chloroflexota</taxon>
        <taxon>Anaerolineae</taxon>
        <taxon>Anaerolineales</taxon>
        <taxon>Anaerolineaceae</taxon>
        <taxon>Longilinea</taxon>
    </lineage>
</organism>
<dbReference type="GO" id="GO:0015225">
    <property type="term" value="F:biotin transmembrane transporter activity"/>
    <property type="evidence" value="ECO:0007669"/>
    <property type="project" value="UniProtKB-UniRule"/>
</dbReference>
<keyword evidence="2 3" id="KW-0472">Membrane</keyword>
<dbReference type="PIRSF" id="PIRSF016661">
    <property type="entry name" value="BioY"/>
    <property type="match status" value="1"/>
</dbReference>
<dbReference type="Gene3D" id="1.10.1760.20">
    <property type="match status" value="1"/>
</dbReference>
<comment type="similarity">
    <text evidence="1 2">Belongs to the BioY family.</text>
</comment>
<keyword evidence="2" id="KW-1003">Cell membrane</keyword>
<feature type="transmembrane region" description="Helical" evidence="3">
    <location>
        <begin position="131"/>
        <end position="151"/>
    </location>
</feature>
<feature type="transmembrane region" description="Helical" evidence="3">
    <location>
        <begin position="73"/>
        <end position="96"/>
    </location>
</feature>
<evidence type="ECO:0000313" key="5">
    <source>
        <dbReference type="Proteomes" id="UP000055060"/>
    </source>
</evidence>
<gene>
    <name evidence="4" type="ORF">LARV_03001</name>
</gene>
<keyword evidence="2" id="KW-0813">Transport</keyword>
<evidence type="ECO:0000256" key="1">
    <source>
        <dbReference type="ARBA" id="ARBA00010692"/>
    </source>
</evidence>
<protein>
    <recommendedName>
        <fullName evidence="2">Biotin transporter</fullName>
    </recommendedName>
</protein>
<name>A0A0S7BKQ2_9CHLR</name>
<dbReference type="STRING" id="360412.LARV_03001"/>
<keyword evidence="5" id="KW-1185">Reference proteome</keyword>
<feature type="transmembrane region" description="Helical" evidence="3">
    <location>
        <begin position="20"/>
        <end position="41"/>
    </location>
</feature>
<accession>A0A0S7BKQ2</accession>
<dbReference type="EMBL" id="DF967972">
    <property type="protein sequence ID" value="GAP15219.1"/>
    <property type="molecule type" value="Genomic_DNA"/>
</dbReference>